<sequence length="277" mass="31376">MLGTHSRQLAMFLIAAVFCAPLAQGEEVTLNQWHIDANLGYGNMANPLHGGDNLPLILIPDIAYYGESWYFDNAQLGYTFVEHSEHVLSVVTEFNPETRFFVDWHPSRVFALQGNSFASMEMDGPRVVDIHDVRKRQWALDVGLEYHYFSSAGQVTVNALADTTSVYNGWRADISWRNSYRMQRWIVEPTVGIKYANAEMNTYFYGLQQQEVTGLDALSLGSTLQPYANIDVSFILNKRNALRFHVGYIDYHSLANDSPLFEESSAVTAFIGLKHVF</sequence>
<dbReference type="InterPro" id="IPR010583">
    <property type="entry name" value="MipA"/>
</dbReference>
<comment type="caution">
    <text evidence="7">The sequence shown here is derived from an EMBL/GenBank/DDBJ whole genome shotgun (WGS) entry which is preliminary data.</text>
</comment>
<feature type="signal peptide" evidence="6">
    <location>
        <begin position="1"/>
        <end position="25"/>
    </location>
</feature>
<dbReference type="PANTHER" id="PTHR38776:SF1">
    <property type="entry name" value="MLTA-INTERACTING PROTEIN-RELATED"/>
    <property type="match status" value="1"/>
</dbReference>
<dbReference type="Pfam" id="PF06629">
    <property type="entry name" value="MipA"/>
    <property type="match status" value="1"/>
</dbReference>
<comment type="subcellular location">
    <subcellularLocation>
        <location evidence="1">Cell outer membrane</location>
    </subcellularLocation>
</comment>
<keyword evidence="5" id="KW-0998">Cell outer membrane</keyword>
<keyword evidence="3 6" id="KW-0732">Signal</keyword>
<dbReference type="Proteomes" id="UP000305874">
    <property type="component" value="Unassembled WGS sequence"/>
</dbReference>
<dbReference type="GO" id="GO:0009252">
    <property type="term" value="P:peptidoglycan biosynthetic process"/>
    <property type="evidence" value="ECO:0007669"/>
    <property type="project" value="TreeGrafter"/>
</dbReference>
<comment type="similarity">
    <text evidence="2">Belongs to the MipA/OmpV family.</text>
</comment>
<evidence type="ECO:0000313" key="7">
    <source>
        <dbReference type="EMBL" id="TMP87680.1"/>
    </source>
</evidence>
<feature type="chain" id="PRO_5024280195" evidence="6">
    <location>
        <begin position="26"/>
        <end position="277"/>
    </location>
</feature>
<dbReference type="PANTHER" id="PTHR38776">
    <property type="entry name" value="MLTA-INTERACTING PROTEIN-RELATED"/>
    <property type="match status" value="1"/>
</dbReference>
<organism evidence="7 8">
    <name type="scientific">Pseudoalteromonas ruthenica</name>
    <dbReference type="NCBI Taxonomy" id="151081"/>
    <lineage>
        <taxon>Bacteria</taxon>
        <taxon>Pseudomonadati</taxon>
        <taxon>Pseudomonadota</taxon>
        <taxon>Gammaproteobacteria</taxon>
        <taxon>Alteromonadales</taxon>
        <taxon>Pseudoalteromonadaceae</taxon>
        <taxon>Pseudoalteromonas</taxon>
    </lineage>
</organism>
<dbReference type="RefSeq" id="WP_138547830.1">
    <property type="nucleotide sequence ID" value="NZ_PNCG01000005.1"/>
</dbReference>
<evidence type="ECO:0000256" key="5">
    <source>
        <dbReference type="ARBA" id="ARBA00023237"/>
    </source>
</evidence>
<evidence type="ECO:0000256" key="2">
    <source>
        <dbReference type="ARBA" id="ARBA00005722"/>
    </source>
</evidence>
<evidence type="ECO:0000256" key="1">
    <source>
        <dbReference type="ARBA" id="ARBA00004442"/>
    </source>
</evidence>
<protein>
    <submittedName>
        <fullName evidence="7">Structural protein MipA</fullName>
    </submittedName>
</protein>
<gene>
    <name evidence="7" type="ORF">CWC05_07445</name>
</gene>
<evidence type="ECO:0000313" key="8">
    <source>
        <dbReference type="Proteomes" id="UP000305874"/>
    </source>
</evidence>
<keyword evidence="4" id="KW-0472">Membrane</keyword>
<dbReference type="EMBL" id="PNCG01000005">
    <property type="protein sequence ID" value="TMP87680.1"/>
    <property type="molecule type" value="Genomic_DNA"/>
</dbReference>
<dbReference type="AlphaFoldDB" id="A0A5S3Z729"/>
<evidence type="ECO:0000256" key="4">
    <source>
        <dbReference type="ARBA" id="ARBA00023136"/>
    </source>
</evidence>
<accession>A0A5S3Z729</accession>
<evidence type="ECO:0000256" key="3">
    <source>
        <dbReference type="ARBA" id="ARBA00022729"/>
    </source>
</evidence>
<reference evidence="8" key="2">
    <citation type="submission" date="2019-06" db="EMBL/GenBank/DDBJ databases">
        <title>Co-occurence of chitin degradation, pigmentation and bioactivity in marine Pseudoalteromonas.</title>
        <authorList>
            <person name="Sonnenschein E.C."/>
            <person name="Bech P.K."/>
        </authorList>
    </citation>
    <scope>NUCLEOTIDE SEQUENCE [LARGE SCALE GENOMIC DNA]</scope>
    <source>
        <strain evidence="8">S2897</strain>
    </source>
</reference>
<proteinExistence type="inferred from homology"/>
<dbReference type="GO" id="GO:0009279">
    <property type="term" value="C:cell outer membrane"/>
    <property type="evidence" value="ECO:0007669"/>
    <property type="project" value="UniProtKB-SubCell"/>
</dbReference>
<evidence type="ECO:0000256" key="6">
    <source>
        <dbReference type="SAM" id="SignalP"/>
    </source>
</evidence>
<reference evidence="7 8" key="1">
    <citation type="submission" date="2017-12" db="EMBL/GenBank/DDBJ databases">
        <authorList>
            <person name="Paulsen S."/>
            <person name="Gram L.K."/>
        </authorList>
    </citation>
    <scope>NUCLEOTIDE SEQUENCE [LARGE SCALE GENOMIC DNA]</scope>
    <source>
        <strain evidence="7 8">S2897</strain>
    </source>
</reference>
<dbReference type="STRING" id="151081.TW72_04545"/>
<name>A0A5S3Z729_9GAMM</name>